<dbReference type="Proteomes" id="UP000514509">
    <property type="component" value="Chromosome"/>
</dbReference>
<gene>
    <name evidence="1" type="ORF">HUW48_05090</name>
</gene>
<proteinExistence type="predicted"/>
<name>A0A7L7L3R2_9BACT</name>
<protein>
    <recommendedName>
        <fullName evidence="3">Transposase family protein</fullName>
    </recommendedName>
</protein>
<keyword evidence="2" id="KW-1185">Reference proteome</keyword>
<reference evidence="1 2" key="1">
    <citation type="submission" date="2020-06" db="EMBL/GenBank/DDBJ databases">
        <authorList>
            <person name="Hwang Y.J."/>
        </authorList>
    </citation>
    <scope>NUCLEOTIDE SEQUENCE [LARGE SCALE GENOMIC DNA]</scope>
    <source>
        <strain evidence="1 2">KUDC8001</strain>
    </source>
</reference>
<reference evidence="1 2" key="2">
    <citation type="submission" date="2020-08" db="EMBL/GenBank/DDBJ databases">
        <title>Adhaeribacter dokdonensis sp. nov., isolated from the rhizosphere of Elymus tsukushiensis, a plant native to the Dokdo Islands, Republic of Korea.</title>
        <authorList>
            <person name="Ghim S.Y."/>
        </authorList>
    </citation>
    <scope>NUCLEOTIDE SEQUENCE [LARGE SCALE GENOMIC DNA]</scope>
    <source>
        <strain evidence="1 2">KUDC8001</strain>
    </source>
</reference>
<evidence type="ECO:0008006" key="3">
    <source>
        <dbReference type="Google" id="ProtNLM"/>
    </source>
</evidence>
<dbReference type="KEGG" id="add:HUW48_05090"/>
<organism evidence="1 2">
    <name type="scientific">Adhaeribacter radiodurans</name>
    <dbReference type="NCBI Taxonomy" id="2745197"/>
    <lineage>
        <taxon>Bacteria</taxon>
        <taxon>Pseudomonadati</taxon>
        <taxon>Bacteroidota</taxon>
        <taxon>Cytophagia</taxon>
        <taxon>Cytophagales</taxon>
        <taxon>Hymenobacteraceae</taxon>
        <taxon>Adhaeribacter</taxon>
    </lineage>
</organism>
<sequence>MNGAENDDKIATYGEQKEVFLHTFLTLPGGIPSHDIILLMIN</sequence>
<accession>A0A7L7L3R2</accession>
<dbReference type="AlphaFoldDB" id="A0A7L7L3R2"/>
<dbReference type="EMBL" id="CP055153">
    <property type="protein sequence ID" value="QMU27452.1"/>
    <property type="molecule type" value="Genomic_DNA"/>
</dbReference>
<evidence type="ECO:0000313" key="1">
    <source>
        <dbReference type="EMBL" id="QMU27452.1"/>
    </source>
</evidence>
<evidence type="ECO:0000313" key="2">
    <source>
        <dbReference type="Proteomes" id="UP000514509"/>
    </source>
</evidence>